<evidence type="ECO:0000313" key="2">
    <source>
        <dbReference type="EMBL" id="ORW29999.1"/>
    </source>
</evidence>
<dbReference type="EMBL" id="LQPK01000018">
    <property type="protein sequence ID" value="ORW29999.1"/>
    <property type="molecule type" value="Genomic_DNA"/>
</dbReference>
<keyword evidence="3" id="KW-1185">Reference proteome</keyword>
<proteinExistence type="predicted"/>
<feature type="domain" description="DUF427" evidence="1">
    <location>
        <begin position="24"/>
        <end position="116"/>
    </location>
</feature>
<dbReference type="PANTHER" id="PTHR34310">
    <property type="entry name" value="DUF427 DOMAIN PROTEIN (AFU_ORTHOLOGUE AFUA_3G02220)"/>
    <property type="match status" value="1"/>
</dbReference>
<dbReference type="RefSeq" id="WP_085098380.1">
    <property type="nucleotide sequence ID" value="NZ_JACKVQ010000009.1"/>
</dbReference>
<organism evidence="2 3">
    <name type="scientific">Mycobacterium paraense</name>
    <dbReference type="NCBI Taxonomy" id="767916"/>
    <lineage>
        <taxon>Bacteria</taxon>
        <taxon>Bacillati</taxon>
        <taxon>Actinomycetota</taxon>
        <taxon>Actinomycetes</taxon>
        <taxon>Mycobacteriales</taxon>
        <taxon>Mycobacteriaceae</taxon>
        <taxon>Mycobacterium</taxon>
        <taxon>Mycobacterium simiae complex</taxon>
    </lineage>
</organism>
<accession>A0ABX3VJV0</accession>
<gene>
    <name evidence="2" type="ORF">AWB91_21670</name>
</gene>
<evidence type="ECO:0000259" key="1">
    <source>
        <dbReference type="Pfam" id="PF04248"/>
    </source>
</evidence>
<dbReference type="InterPro" id="IPR038694">
    <property type="entry name" value="DUF427_sf"/>
</dbReference>
<protein>
    <recommendedName>
        <fullName evidence="1">DUF427 domain-containing protein</fullName>
    </recommendedName>
</protein>
<evidence type="ECO:0000313" key="3">
    <source>
        <dbReference type="Proteomes" id="UP000193801"/>
    </source>
</evidence>
<sequence>MSHPEIKEPSAGHPITIEPTKGRVQVRINGELVADTTAALELREATLPAVQYIPMSDVVADRLSRTDTSTYCPFKGDASYYSVTTSAGETVDDVIWTYEQPYPAVAAIAGHVAFYPNKAEISVAHTG</sequence>
<dbReference type="Proteomes" id="UP000193801">
    <property type="component" value="Unassembled WGS sequence"/>
</dbReference>
<name>A0ABX3VJV0_9MYCO</name>
<dbReference type="Gene3D" id="2.170.150.40">
    <property type="entry name" value="Domain of unknown function (DUF427)"/>
    <property type="match status" value="1"/>
</dbReference>
<reference evidence="2 3" key="1">
    <citation type="journal article" date="2015" name="Emerg. Microbes Infect.">
        <title>Characterization of 17 strains belonging to the Mycobacterium simiae complex and description of Mycobacterium paraense sp. nov.</title>
        <authorList>
            <person name="Fusco da Costa A.R."/>
            <person name="Fedrizzi T."/>
            <person name="Lopes M.L."/>
            <person name="Pecorari M."/>
            <person name="Oliveira da Costa W.L."/>
            <person name="Giacobazzi E."/>
            <person name="da Costa Bahia J.R."/>
            <person name="De Sanctis V."/>
            <person name="Batista Lima K.V."/>
            <person name="Bertorelli R."/>
            <person name="Grottola A."/>
            <person name="Fabio A."/>
            <person name="Mariottini A."/>
            <person name="Ferretti P."/>
            <person name="Di Leva F."/>
            <person name="Fregni Serpini G."/>
            <person name="Tagliazucchi S."/>
            <person name="Rumpianesi F."/>
            <person name="Jousson O."/>
            <person name="Segata N."/>
            <person name="Tortoli E."/>
        </authorList>
    </citation>
    <scope>NUCLEOTIDE SEQUENCE [LARGE SCALE GENOMIC DNA]</scope>
    <source>
        <strain evidence="2 3">FI-07156</strain>
    </source>
</reference>
<comment type="caution">
    <text evidence="2">The sequence shown here is derived from an EMBL/GenBank/DDBJ whole genome shotgun (WGS) entry which is preliminary data.</text>
</comment>
<dbReference type="InterPro" id="IPR007361">
    <property type="entry name" value="DUF427"/>
</dbReference>
<dbReference type="PANTHER" id="PTHR34310:SF8">
    <property type="entry name" value="CONSERVED PROTEIN"/>
    <property type="match status" value="1"/>
</dbReference>
<dbReference type="Pfam" id="PF04248">
    <property type="entry name" value="NTP_transf_9"/>
    <property type="match status" value="1"/>
</dbReference>